<comment type="caution">
    <text evidence="3">The sequence shown here is derived from an EMBL/GenBank/DDBJ whole genome shotgun (WGS) entry which is preliminary data.</text>
</comment>
<evidence type="ECO:0000313" key="4">
    <source>
        <dbReference type="Proteomes" id="UP000279275"/>
    </source>
</evidence>
<proteinExistence type="predicted"/>
<dbReference type="RefSeq" id="WP_122187983.1">
    <property type="nucleotide sequence ID" value="NZ_RFFH01000004.1"/>
</dbReference>
<keyword evidence="1" id="KW-0472">Membrane</keyword>
<organism evidence="3 4">
    <name type="scientific">Nocardia stercoris</name>
    <dbReference type="NCBI Taxonomy" id="2483361"/>
    <lineage>
        <taxon>Bacteria</taxon>
        <taxon>Bacillati</taxon>
        <taxon>Actinomycetota</taxon>
        <taxon>Actinomycetes</taxon>
        <taxon>Mycobacteriales</taxon>
        <taxon>Nocardiaceae</taxon>
        <taxon>Nocardia</taxon>
    </lineage>
</organism>
<evidence type="ECO:0000259" key="2">
    <source>
        <dbReference type="Pfam" id="PF11127"/>
    </source>
</evidence>
<reference evidence="3 4" key="1">
    <citation type="submission" date="2018-10" db="EMBL/GenBank/DDBJ databases">
        <title>Isolation from cow dung.</title>
        <authorList>
            <person name="Ling L."/>
        </authorList>
    </citation>
    <scope>NUCLEOTIDE SEQUENCE [LARGE SCALE GENOMIC DNA]</scope>
    <source>
        <strain evidence="3 4">NEAU-LL90</strain>
    </source>
</reference>
<sequence>MPLSVRRRTWSVARIVPLLAGSLVLLSVVLAVTISPWSLVLTTLVGANLVFYSVAGWCPATLLMTRLGVPAEPATCPTGR</sequence>
<dbReference type="InterPro" id="IPR021309">
    <property type="entry name" value="YgaP-like_TM"/>
</dbReference>
<keyword evidence="4" id="KW-1185">Reference proteome</keyword>
<dbReference type="AlphaFoldDB" id="A0A3M2L793"/>
<feature type="transmembrane region" description="Helical" evidence="1">
    <location>
        <begin position="41"/>
        <end position="63"/>
    </location>
</feature>
<dbReference type="EMBL" id="RFFH01000004">
    <property type="protein sequence ID" value="RMI32600.1"/>
    <property type="molecule type" value="Genomic_DNA"/>
</dbReference>
<protein>
    <submittedName>
        <fullName evidence="3">DUF2892 domain-containing protein</fullName>
    </submittedName>
</protein>
<gene>
    <name evidence="3" type="ORF">EBN03_11505</name>
</gene>
<evidence type="ECO:0000256" key="1">
    <source>
        <dbReference type="SAM" id="Phobius"/>
    </source>
</evidence>
<keyword evidence="1" id="KW-1133">Transmembrane helix</keyword>
<accession>A0A3M2L793</accession>
<evidence type="ECO:0000313" key="3">
    <source>
        <dbReference type="EMBL" id="RMI32600.1"/>
    </source>
</evidence>
<name>A0A3M2L793_9NOCA</name>
<dbReference type="Gene3D" id="6.10.140.1340">
    <property type="match status" value="1"/>
</dbReference>
<feature type="domain" description="Inner membrane protein YgaP-like transmembrane" evidence="2">
    <location>
        <begin position="14"/>
        <end position="64"/>
    </location>
</feature>
<dbReference type="Pfam" id="PF11127">
    <property type="entry name" value="YgaP-like_TM"/>
    <property type="match status" value="1"/>
</dbReference>
<dbReference type="OrthoDB" id="9799383at2"/>
<dbReference type="Proteomes" id="UP000279275">
    <property type="component" value="Unassembled WGS sequence"/>
</dbReference>
<keyword evidence="1" id="KW-0812">Transmembrane</keyword>